<protein>
    <recommendedName>
        <fullName evidence="5">Bromodomain associated domain-containing protein</fullName>
    </recommendedName>
</protein>
<accession>X6NSQ8</accession>
<keyword evidence="2" id="KW-0805">Transcription regulation</keyword>
<dbReference type="PANTHER" id="PTHR46469:SF1">
    <property type="entry name" value="TRANSCRIPTION INITIATION FACTOR TFIID SUBUNIT 8"/>
    <property type="match status" value="1"/>
</dbReference>
<sequence length="377" mass="43048">MSEEKFMSHLTQMVVSQIAEEIGFTGGIRESALLTLSETVENFIQQIGEESAHLCQSNGRTQVNYFDIEKILTQSLGISMQDLIQFEKNSDPLPSVIDFKSLSLDPCIENQSYIITDKPIAKINDILRDQQTGHTKSGNLIAKVQNQKEKQKKRPLHLRHIPIYCPDFPDDYMYKHTPIYYKPGRQTQNALLTKDSAATNVPGTDGAMALSEKGVNKLEKTQSVPQENNVMEGSNVESVKDSIKTRKIICQYPLLFQNYQRQKQEEHERLTDNSNILGTRQSVSTGLLPHAELENEEKIITTRQTEIEREEEYVYGDDVYNDFAKKRLTLKDKGKNQEQRIPSLTDEEAMRLGIPPNKKRKIVLLESEKDGVVEKLF</sequence>
<organism evidence="6 7">
    <name type="scientific">Reticulomyxa filosa</name>
    <dbReference type="NCBI Taxonomy" id="46433"/>
    <lineage>
        <taxon>Eukaryota</taxon>
        <taxon>Sar</taxon>
        <taxon>Rhizaria</taxon>
        <taxon>Retaria</taxon>
        <taxon>Foraminifera</taxon>
        <taxon>Monothalamids</taxon>
        <taxon>Reticulomyxidae</taxon>
        <taxon>Reticulomyxa</taxon>
    </lineage>
</organism>
<reference evidence="6 7" key="1">
    <citation type="journal article" date="2013" name="Curr. Biol.">
        <title>The Genome of the Foraminiferan Reticulomyxa filosa.</title>
        <authorList>
            <person name="Glockner G."/>
            <person name="Hulsmann N."/>
            <person name="Schleicher M."/>
            <person name="Noegel A.A."/>
            <person name="Eichinger L."/>
            <person name="Gallinger C."/>
            <person name="Pawlowski J."/>
            <person name="Sierra R."/>
            <person name="Euteneuer U."/>
            <person name="Pillet L."/>
            <person name="Moustafa A."/>
            <person name="Platzer M."/>
            <person name="Groth M."/>
            <person name="Szafranski K."/>
            <person name="Schliwa M."/>
        </authorList>
    </citation>
    <scope>NUCLEOTIDE SEQUENCE [LARGE SCALE GENOMIC DNA]</scope>
</reference>
<comment type="subcellular location">
    <subcellularLocation>
        <location evidence="1">Nucleus</location>
    </subcellularLocation>
</comment>
<dbReference type="CDD" id="cd00076">
    <property type="entry name" value="HFD_SF"/>
    <property type="match status" value="1"/>
</dbReference>
<keyword evidence="3" id="KW-0804">Transcription</keyword>
<dbReference type="SUPFAM" id="SSF47113">
    <property type="entry name" value="Histone-fold"/>
    <property type="match status" value="1"/>
</dbReference>
<proteinExistence type="predicted"/>
<dbReference type="OrthoDB" id="436852at2759"/>
<evidence type="ECO:0000256" key="2">
    <source>
        <dbReference type="ARBA" id="ARBA00023015"/>
    </source>
</evidence>
<dbReference type="InterPro" id="IPR009072">
    <property type="entry name" value="Histone-fold"/>
</dbReference>
<dbReference type="InterPro" id="IPR006565">
    <property type="entry name" value="BTP"/>
</dbReference>
<evidence type="ECO:0000256" key="3">
    <source>
        <dbReference type="ARBA" id="ARBA00023163"/>
    </source>
</evidence>
<feature type="domain" description="Bromodomain associated" evidence="5">
    <location>
        <begin position="4"/>
        <end position="82"/>
    </location>
</feature>
<dbReference type="PANTHER" id="PTHR46469">
    <property type="entry name" value="TRANSCRIPTION INITIATION FACTOR TFIID SUBUNIT 8"/>
    <property type="match status" value="1"/>
</dbReference>
<dbReference type="Gene3D" id="1.10.20.10">
    <property type="entry name" value="Histone, subunit A"/>
    <property type="match status" value="1"/>
</dbReference>
<dbReference type="Proteomes" id="UP000023152">
    <property type="component" value="Unassembled WGS sequence"/>
</dbReference>
<dbReference type="InterPro" id="IPR037818">
    <property type="entry name" value="TAF8"/>
</dbReference>
<comment type="caution">
    <text evidence="6">The sequence shown here is derived from an EMBL/GenBank/DDBJ whole genome shotgun (WGS) entry which is preliminary data.</text>
</comment>
<dbReference type="GO" id="GO:0046982">
    <property type="term" value="F:protein heterodimerization activity"/>
    <property type="evidence" value="ECO:0007669"/>
    <property type="project" value="InterPro"/>
</dbReference>
<dbReference type="AlphaFoldDB" id="X6NSQ8"/>
<gene>
    <name evidence="6" type="ORF">RFI_08331</name>
</gene>
<evidence type="ECO:0000256" key="4">
    <source>
        <dbReference type="ARBA" id="ARBA00023242"/>
    </source>
</evidence>
<dbReference type="GO" id="GO:0005669">
    <property type="term" value="C:transcription factor TFIID complex"/>
    <property type="evidence" value="ECO:0007669"/>
    <property type="project" value="InterPro"/>
</dbReference>
<evidence type="ECO:0000313" key="6">
    <source>
        <dbReference type="EMBL" id="ETO28794.1"/>
    </source>
</evidence>
<dbReference type="Pfam" id="PF07524">
    <property type="entry name" value="Bromo_TP"/>
    <property type="match status" value="1"/>
</dbReference>
<name>X6NSQ8_RETFI</name>
<keyword evidence="4" id="KW-0539">Nucleus</keyword>
<evidence type="ECO:0000256" key="1">
    <source>
        <dbReference type="ARBA" id="ARBA00004123"/>
    </source>
</evidence>
<evidence type="ECO:0000259" key="5">
    <source>
        <dbReference type="SMART" id="SM00576"/>
    </source>
</evidence>
<keyword evidence="7" id="KW-1185">Reference proteome</keyword>
<dbReference type="EMBL" id="ASPP01006457">
    <property type="protein sequence ID" value="ETO28794.1"/>
    <property type="molecule type" value="Genomic_DNA"/>
</dbReference>
<dbReference type="SMART" id="SM00576">
    <property type="entry name" value="BTP"/>
    <property type="match status" value="1"/>
</dbReference>
<evidence type="ECO:0000313" key="7">
    <source>
        <dbReference type="Proteomes" id="UP000023152"/>
    </source>
</evidence>
<dbReference type="GO" id="GO:0006367">
    <property type="term" value="P:transcription initiation at RNA polymerase II promoter"/>
    <property type="evidence" value="ECO:0007669"/>
    <property type="project" value="TreeGrafter"/>
</dbReference>